<dbReference type="GO" id="GO:0016491">
    <property type="term" value="F:oxidoreductase activity"/>
    <property type="evidence" value="ECO:0007669"/>
    <property type="project" value="UniProtKB-KW"/>
</dbReference>
<dbReference type="Gene3D" id="3.40.50.720">
    <property type="entry name" value="NAD(P)-binding Rossmann-like Domain"/>
    <property type="match status" value="1"/>
</dbReference>
<dbReference type="SUPFAM" id="SSF51735">
    <property type="entry name" value="NAD(P)-binding Rossmann-fold domains"/>
    <property type="match status" value="1"/>
</dbReference>
<organism evidence="3 4">
    <name type="scientific">Herbidospora galbida</name>
    <dbReference type="NCBI Taxonomy" id="2575442"/>
    <lineage>
        <taxon>Bacteria</taxon>
        <taxon>Bacillati</taxon>
        <taxon>Actinomycetota</taxon>
        <taxon>Actinomycetes</taxon>
        <taxon>Streptosporangiales</taxon>
        <taxon>Streptosporangiaceae</taxon>
        <taxon>Herbidospora</taxon>
    </lineage>
</organism>
<dbReference type="InterPro" id="IPR036291">
    <property type="entry name" value="NAD(P)-bd_dom_sf"/>
</dbReference>
<dbReference type="EMBL" id="SZQA01000013">
    <property type="protein sequence ID" value="TKK88038.1"/>
    <property type="molecule type" value="Genomic_DNA"/>
</dbReference>
<sequence length="208" mass="21868">MVIGFIGSGHIGSALARLAVGAGHTVVMSNSRGPETLADLVESLGPAASASTVEGAAEAGDIVVVTVPFHAYRRVPVEPLAGKIVIDTNNYYFERDGRFPEIDSGAKTPSGLLQEHLPTSRVVKGFNNIMAAHLLSDGTPPGTPGRRALPIAGDDPEAKKVVADLTDSFGFDVVDVGPLSEGWRHDRDRPAYVSRFTAEELRAALAKA</sequence>
<keyword evidence="1" id="KW-0560">Oxidoreductase</keyword>
<reference evidence="3 4" key="1">
    <citation type="submission" date="2019-04" db="EMBL/GenBank/DDBJ databases">
        <title>Herbidospora sp. NEAU-GS14.nov., a novel actinomycete isolated from soil.</title>
        <authorList>
            <person name="Han L."/>
        </authorList>
    </citation>
    <scope>NUCLEOTIDE SEQUENCE [LARGE SCALE GENOMIC DNA]</scope>
    <source>
        <strain evidence="3 4">NEAU-GS14</strain>
    </source>
</reference>
<accession>A0A4U3MF57</accession>
<dbReference type="PANTHER" id="PTHR14239">
    <property type="entry name" value="DUDULIN-RELATED"/>
    <property type="match status" value="1"/>
</dbReference>
<evidence type="ECO:0000313" key="3">
    <source>
        <dbReference type="EMBL" id="TKK88038.1"/>
    </source>
</evidence>
<dbReference type="PANTHER" id="PTHR14239:SF10">
    <property type="entry name" value="REDUCTASE"/>
    <property type="match status" value="1"/>
</dbReference>
<feature type="domain" description="Pyrroline-5-carboxylate reductase catalytic N-terminal" evidence="2">
    <location>
        <begin position="3"/>
        <end position="91"/>
    </location>
</feature>
<proteinExistence type="predicted"/>
<dbReference type="Proteomes" id="UP000308705">
    <property type="component" value="Unassembled WGS sequence"/>
</dbReference>
<name>A0A4U3MF57_9ACTN</name>
<dbReference type="RefSeq" id="WP_137247834.1">
    <property type="nucleotide sequence ID" value="NZ_SZQA01000013.1"/>
</dbReference>
<dbReference type="AlphaFoldDB" id="A0A4U3MF57"/>
<dbReference type="OrthoDB" id="1523398at2"/>
<keyword evidence="4" id="KW-1185">Reference proteome</keyword>
<dbReference type="InterPro" id="IPR028939">
    <property type="entry name" value="P5C_Rdtase_cat_N"/>
</dbReference>
<evidence type="ECO:0000313" key="4">
    <source>
        <dbReference type="Proteomes" id="UP000308705"/>
    </source>
</evidence>
<dbReference type="InterPro" id="IPR051267">
    <property type="entry name" value="STEAP_metalloreductase"/>
</dbReference>
<gene>
    <name evidence="3" type="ORF">FDA94_15920</name>
</gene>
<protein>
    <submittedName>
        <fullName evidence="3">NADP oxidoreductase</fullName>
    </submittedName>
</protein>
<evidence type="ECO:0000259" key="2">
    <source>
        <dbReference type="Pfam" id="PF03807"/>
    </source>
</evidence>
<evidence type="ECO:0000256" key="1">
    <source>
        <dbReference type="ARBA" id="ARBA00023002"/>
    </source>
</evidence>
<comment type="caution">
    <text evidence="3">The sequence shown here is derived from an EMBL/GenBank/DDBJ whole genome shotgun (WGS) entry which is preliminary data.</text>
</comment>
<dbReference type="Pfam" id="PF03807">
    <property type="entry name" value="F420_oxidored"/>
    <property type="match status" value="1"/>
</dbReference>